<sequence length="100" mass="10825">MPLRLALFDAVTRDMSYITSKITPGKGSSPTSPDGSNSPRLEAESDASADFDAATKCKQFVNICSNKASATAEQYNAYSDHERQSQSVRVEDDHRLLGPA</sequence>
<feature type="compositionally biased region" description="Polar residues" evidence="1">
    <location>
        <begin position="20"/>
        <end position="39"/>
    </location>
</feature>
<dbReference type="InParanoid" id="A0A2K1R0E0"/>
<dbReference type="EMBL" id="NKHZ01000018">
    <property type="protein sequence ID" value="PNS20690.1"/>
    <property type="molecule type" value="Genomic_DNA"/>
</dbReference>
<reference evidence="2 3" key="1">
    <citation type="submission" date="2017-06" db="EMBL/GenBank/DDBJ databases">
        <title>Draft genome sequence of a variant of Elsinoe murrayae.</title>
        <authorList>
            <person name="Cheng Q."/>
        </authorList>
    </citation>
    <scope>NUCLEOTIDE SEQUENCE [LARGE SCALE GENOMIC DNA]</scope>
    <source>
        <strain evidence="2 3">CQ-2017a</strain>
    </source>
</reference>
<organism evidence="2 3">
    <name type="scientific">Sphaceloma murrayae</name>
    <dbReference type="NCBI Taxonomy" id="2082308"/>
    <lineage>
        <taxon>Eukaryota</taxon>
        <taxon>Fungi</taxon>
        <taxon>Dikarya</taxon>
        <taxon>Ascomycota</taxon>
        <taxon>Pezizomycotina</taxon>
        <taxon>Dothideomycetes</taxon>
        <taxon>Dothideomycetidae</taxon>
        <taxon>Myriangiales</taxon>
        <taxon>Elsinoaceae</taxon>
        <taxon>Sphaceloma</taxon>
    </lineage>
</organism>
<proteinExistence type="predicted"/>
<feature type="compositionally biased region" description="Basic and acidic residues" evidence="1">
    <location>
        <begin position="79"/>
        <end position="100"/>
    </location>
</feature>
<gene>
    <name evidence="2" type="ORF">CAC42_2935</name>
</gene>
<evidence type="ECO:0000256" key="1">
    <source>
        <dbReference type="SAM" id="MobiDB-lite"/>
    </source>
</evidence>
<dbReference type="AlphaFoldDB" id="A0A2K1R0E0"/>
<feature type="region of interest" description="Disordered" evidence="1">
    <location>
        <begin position="20"/>
        <end position="48"/>
    </location>
</feature>
<accession>A0A2K1R0E0</accession>
<evidence type="ECO:0000313" key="3">
    <source>
        <dbReference type="Proteomes" id="UP000243797"/>
    </source>
</evidence>
<comment type="caution">
    <text evidence="2">The sequence shown here is derived from an EMBL/GenBank/DDBJ whole genome shotgun (WGS) entry which is preliminary data.</text>
</comment>
<protein>
    <submittedName>
        <fullName evidence="2">Uncharacterized protein</fullName>
    </submittedName>
</protein>
<keyword evidence="3" id="KW-1185">Reference proteome</keyword>
<feature type="region of interest" description="Disordered" evidence="1">
    <location>
        <begin position="75"/>
        <end position="100"/>
    </location>
</feature>
<dbReference type="Proteomes" id="UP000243797">
    <property type="component" value="Unassembled WGS sequence"/>
</dbReference>
<evidence type="ECO:0000313" key="2">
    <source>
        <dbReference type="EMBL" id="PNS20690.1"/>
    </source>
</evidence>
<dbReference type="OrthoDB" id="3910989at2759"/>
<name>A0A2K1R0E0_9PEZI</name>